<dbReference type="AlphaFoldDB" id="A0A5E4G445"/>
<dbReference type="Gramene" id="VVA34551">
    <property type="protein sequence ID" value="VVA34551"/>
    <property type="gene ID" value="Prudul26B011873"/>
</dbReference>
<gene>
    <name evidence="1" type="ORF">ALMOND_2B011873</name>
</gene>
<organism evidence="1 2">
    <name type="scientific">Prunus dulcis</name>
    <name type="common">Almond</name>
    <name type="synonym">Amygdalus dulcis</name>
    <dbReference type="NCBI Taxonomy" id="3755"/>
    <lineage>
        <taxon>Eukaryota</taxon>
        <taxon>Viridiplantae</taxon>
        <taxon>Streptophyta</taxon>
        <taxon>Embryophyta</taxon>
        <taxon>Tracheophyta</taxon>
        <taxon>Spermatophyta</taxon>
        <taxon>Magnoliopsida</taxon>
        <taxon>eudicotyledons</taxon>
        <taxon>Gunneridae</taxon>
        <taxon>Pentapetalae</taxon>
        <taxon>rosids</taxon>
        <taxon>fabids</taxon>
        <taxon>Rosales</taxon>
        <taxon>Rosaceae</taxon>
        <taxon>Amygdaloideae</taxon>
        <taxon>Amygdaleae</taxon>
        <taxon>Prunus</taxon>
    </lineage>
</organism>
<evidence type="ECO:0000313" key="2">
    <source>
        <dbReference type="Proteomes" id="UP000327085"/>
    </source>
</evidence>
<dbReference type="EMBL" id="CABIKO010000338">
    <property type="protein sequence ID" value="VVA34551.1"/>
    <property type="molecule type" value="Genomic_DNA"/>
</dbReference>
<proteinExistence type="predicted"/>
<dbReference type="Proteomes" id="UP000327085">
    <property type="component" value="Chromosome 5"/>
</dbReference>
<reference evidence="2" key="1">
    <citation type="journal article" date="2020" name="Plant J.">
        <title>Transposons played a major role in the diversification between the closely related almond and peach genomes: results from the almond genome sequence.</title>
        <authorList>
            <person name="Alioto T."/>
            <person name="Alexiou K.G."/>
            <person name="Bardil A."/>
            <person name="Barteri F."/>
            <person name="Castanera R."/>
            <person name="Cruz F."/>
            <person name="Dhingra A."/>
            <person name="Duval H."/>
            <person name="Fernandez I Marti A."/>
            <person name="Frias L."/>
            <person name="Galan B."/>
            <person name="Garcia J.L."/>
            <person name="Howad W."/>
            <person name="Gomez-Garrido J."/>
            <person name="Gut M."/>
            <person name="Julca I."/>
            <person name="Morata J."/>
            <person name="Puigdomenech P."/>
            <person name="Ribeca P."/>
            <person name="Rubio Cabetas M.J."/>
            <person name="Vlasova A."/>
            <person name="Wirthensohn M."/>
            <person name="Garcia-Mas J."/>
            <person name="Gabaldon T."/>
            <person name="Casacuberta J.M."/>
            <person name="Arus P."/>
        </authorList>
    </citation>
    <scope>NUCLEOTIDE SEQUENCE [LARGE SCALE GENOMIC DNA]</scope>
    <source>
        <strain evidence="2">cv. Texas</strain>
    </source>
</reference>
<dbReference type="InParanoid" id="A0A5E4G445"/>
<protein>
    <submittedName>
        <fullName evidence="1">Uncharacterized protein</fullName>
    </submittedName>
</protein>
<accession>A0A5E4G445</accession>
<sequence>MGLSDLDGEVALDDIECSLGSRMVLTHRAKVGVVIGISSASVQILICSGKRKRAIMDGGRAYDRWRSSLTEFERHWCALEMEEIPIGSGPYRVPSSNGRRFRGKIGSRIRAVFGIPTPDGDGDGDSWKIQTGDRGSRYGERRRAWYYYT</sequence>
<evidence type="ECO:0000313" key="1">
    <source>
        <dbReference type="EMBL" id="VVA34551.1"/>
    </source>
</evidence>
<name>A0A5E4G445_PRUDU</name>